<dbReference type="Proteomes" id="UP000070620">
    <property type="component" value="Unassembled WGS sequence"/>
</dbReference>
<keyword evidence="3 5" id="KW-0238">DNA-binding</keyword>
<evidence type="ECO:0008006" key="11">
    <source>
        <dbReference type="Google" id="ProtNLM"/>
    </source>
</evidence>
<dbReference type="Pfam" id="PF00589">
    <property type="entry name" value="Phage_integrase"/>
    <property type="match status" value="1"/>
</dbReference>
<dbReference type="InterPro" id="IPR010998">
    <property type="entry name" value="Integrase_recombinase_N"/>
</dbReference>
<comment type="similarity">
    <text evidence="1">Belongs to the 'phage' integrase family.</text>
</comment>
<evidence type="ECO:0000256" key="5">
    <source>
        <dbReference type="PROSITE-ProRule" id="PRU01248"/>
    </source>
</evidence>
<proteinExistence type="inferred from homology"/>
<feature type="domain" description="Tyr recombinase" evidence="7">
    <location>
        <begin position="103"/>
        <end position="300"/>
    </location>
</feature>
<dbReference type="Pfam" id="PF02899">
    <property type="entry name" value="Phage_int_SAM_1"/>
    <property type="match status" value="1"/>
</dbReference>
<dbReference type="PANTHER" id="PTHR30349:SF41">
    <property type="entry name" value="INTEGRASE_RECOMBINASE PROTEIN MJ0367-RELATED"/>
    <property type="match status" value="1"/>
</dbReference>
<feature type="domain" description="Core-binding (CB)" evidence="8">
    <location>
        <begin position="1"/>
        <end position="77"/>
    </location>
</feature>
<dbReference type="SUPFAM" id="SSF56349">
    <property type="entry name" value="DNA breaking-rejoining enzymes"/>
    <property type="match status" value="1"/>
</dbReference>
<evidence type="ECO:0000256" key="6">
    <source>
        <dbReference type="SAM" id="MobiDB-lite"/>
    </source>
</evidence>
<dbReference type="Gene3D" id="1.10.443.10">
    <property type="entry name" value="Intergrase catalytic core"/>
    <property type="match status" value="1"/>
</dbReference>
<accession>A0A136PLD2</accession>
<feature type="region of interest" description="Disordered" evidence="6">
    <location>
        <begin position="88"/>
        <end position="110"/>
    </location>
</feature>
<dbReference type="AlphaFoldDB" id="A0A136PLD2"/>
<dbReference type="GO" id="GO:0006310">
    <property type="term" value="P:DNA recombination"/>
    <property type="evidence" value="ECO:0007669"/>
    <property type="project" value="UniProtKB-KW"/>
</dbReference>
<dbReference type="PROSITE" id="PS51900">
    <property type="entry name" value="CB"/>
    <property type="match status" value="1"/>
</dbReference>
<dbReference type="PANTHER" id="PTHR30349">
    <property type="entry name" value="PHAGE INTEGRASE-RELATED"/>
    <property type="match status" value="1"/>
</dbReference>
<dbReference type="GO" id="GO:0003677">
    <property type="term" value="F:DNA binding"/>
    <property type="evidence" value="ECO:0007669"/>
    <property type="project" value="UniProtKB-UniRule"/>
</dbReference>
<keyword evidence="2" id="KW-0229">DNA integration</keyword>
<dbReference type="GO" id="GO:0015074">
    <property type="term" value="P:DNA integration"/>
    <property type="evidence" value="ECO:0007669"/>
    <property type="project" value="UniProtKB-KW"/>
</dbReference>
<evidence type="ECO:0000256" key="1">
    <source>
        <dbReference type="ARBA" id="ARBA00008857"/>
    </source>
</evidence>
<dbReference type="InterPro" id="IPR050090">
    <property type="entry name" value="Tyrosine_recombinase_XerCD"/>
</dbReference>
<dbReference type="InterPro" id="IPR002104">
    <property type="entry name" value="Integrase_catalytic"/>
</dbReference>
<dbReference type="InterPro" id="IPR044068">
    <property type="entry name" value="CB"/>
</dbReference>
<name>A0A136PLD2_9ACTN</name>
<reference evidence="9 10" key="1">
    <citation type="submission" date="2016-01" db="EMBL/GenBank/DDBJ databases">
        <title>Whole genome sequence and analysis of Micromonospora rosaria DSM 803, which can produce antibacterial substance rosamicin.</title>
        <authorList>
            <person name="Yang H."/>
            <person name="He X."/>
            <person name="Zhu D."/>
        </authorList>
    </citation>
    <scope>NUCLEOTIDE SEQUENCE [LARGE SCALE GENOMIC DNA]</scope>
    <source>
        <strain evidence="9 10">DSM 803</strain>
    </source>
</reference>
<evidence type="ECO:0000256" key="3">
    <source>
        <dbReference type="ARBA" id="ARBA00023125"/>
    </source>
</evidence>
<evidence type="ECO:0000256" key="2">
    <source>
        <dbReference type="ARBA" id="ARBA00022908"/>
    </source>
</evidence>
<evidence type="ECO:0000313" key="9">
    <source>
        <dbReference type="EMBL" id="KXK59265.1"/>
    </source>
</evidence>
<gene>
    <name evidence="9" type="ORF">AWW66_25280</name>
</gene>
<evidence type="ECO:0000259" key="8">
    <source>
        <dbReference type="PROSITE" id="PS51900"/>
    </source>
</evidence>
<keyword evidence="4" id="KW-0233">DNA recombination</keyword>
<organism evidence="9 10">
    <name type="scientific">Micromonospora rosaria</name>
    <dbReference type="NCBI Taxonomy" id="47874"/>
    <lineage>
        <taxon>Bacteria</taxon>
        <taxon>Bacillati</taxon>
        <taxon>Actinomycetota</taxon>
        <taxon>Actinomycetes</taxon>
        <taxon>Micromonosporales</taxon>
        <taxon>Micromonosporaceae</taxon>
        <taxon>Micromonospora</taxon>
    </lineage>
</organism>
<evidence type="ECO:0000313" key="10">
    <source>
        <dbReference type="Proteomes" id="UP000070620"/>
    </source>
</evidence>
<evidence type="ECO:0000256" key="4">
    <source>
        <dbReference type="ARBA" id="ARBA00023172"/>
    </source>
</evidence>
<protein>
    <recommendedName>
        <fullName evidence="11">Integrase</fullName>
    </recommendedName>
</protein>
<sequence length="306" mass="33342">MLREWLIGYRAANTRAAYASDLQHWLAFLADAGVDPLAEARRLHTHAWLRAQEAAGAATATRARRLAAVSAFYAWLIAEEYTDRANPAAIDPKRKPRVNPHRTSTSGLSREQALALQADADADTGPQAARTAAIVALLLYTGIRVSELVGADVDQLGHDRGHRVLRFTAKGDEPHLVVLPPPVTRRLDAYLAGRTDLAGDRLPVPVGGAGARVRRPLVVTTSGRRLDRGAIWRLLRRLAKTAEIPVAMSPHVLRHTCATLARDAGARLEDIQDQLGHADARTTRRYDHGGARLDRAPAYTLAGYLT</sequence>
<dbReference type="EMBL" id="LRQV01000123">
    <property type="protein sequence ID" value="KXK59265.1"/>
    <property type="molecule type" value="Genomic_DNA"/>
</dbReference>
<dbReference type="Gene3D" id="1.10.150.130">
    <property type="match status" value="1"/>
</dbReference>
<comment type="caution">
    <text evidence="9">The sequence shown here is derived from an EMBL/GenBank/DDBJ whole genome shotgun (WGS) entry which is preliminary data.</text>
</comment>
<dbReference type="PROSITE" id="PS51898">
    <property type="entry name" value="TYR_RECOMBINASE"/>
    <property type="match status" value="1"/>
</dbReference>
<dbReference type="InterPro" id="IPR011010">
    <property type="entry name" value="DNA_brk_join_enz"/>
</dbReference>
<evidence type="ECO:0000259" key="7">
    <source>
        <dbReference type="PROSITE" id="PS51898"/>
    </source>
</evidence>
<dbReference type="InterPro" id="IPR004107">
    <property type="entry name" value="Integrase_SAM-like_N"/>
</dbReference>
<dbReference type="InterPro" id="IPR013762">
    <property type="entry name" value="Integrase-like_cat_sf"/>
</dbReference>
<keyword evidence="10" id="KW-1185">Reference proteome</keyword>